<dbReference type="PANTHER" id="PTHR12874:SF9">
    <property type="entry name" value="F-BOX ONLY PROTEIN 48"/>
    <property type="match status" value="1"/>
</dbReference>
<sequence length="553" mass="62173">MTNALPEAEAELEAFRQRWREEVTARNKRPGIAAREASSTGPESGYKGTRQSRDTLSSSTNTAQPTAGSSTARRKDASDFEEIVEPKAYHDLPDKDEVLRLGVEGQDHNRAALFREPSTALEHYERAVDKETNGQLGDSIAHYRKAFRLDSGVHEAYKKKHFPPSSFVKPKPEQINPSNASVTVPNTAHHSLHGSTDVLPRTLKQLVDSFSALQIEPPPPATEASPAGRSRIAELPEEILTQILLNLGLKDVASFARLAQVCKRLAYLVLTEDAIWRRIAVGEEFGFAAMKYDYTCDIEGFPLDANDAISQYLLTHDSPPEDPTTILPSHEDRALAFSDLTTHLLHSIYASSWRQLFRSRPRLRFNGCYISTVNYTRPGATNTNSLTWGSPIHVVTYYRYLRFFRDGTVISLLTTTEPADVVHHLTPQNMNIHAHHRADSLLPSAVMKDALRGRWRLSGPASLTKEPFDPFHPERELSEPEGEVHIETQGATSKYTYRMLLQMSHAGKGARNNKLAWKGFWSWNRLTDDVGEFGLRHDKAFYWSRVRSFGMGL</sequence>
<dbReference type="GO" id="GO:0005737">
    <property type="term" value="C:cytoplasm"/>
    <property type="evidence" value="ECO:0007669"/>
    <property type="project" value="TreeGrafter"/>
</dbReference>
<dbReference type="EMBL" id="JAUTXT010000007">
    <property type="protein sequence ID" value="KAK3677367.1"/>
    <property type="molecule type" value="Genomic_DNA"/>
</dbReference>
<evidence type="ECO:0000256" key="2">
    <source>
        <dbReference type="SAM" id="MobiDB-lite"/>
    </source>
</evidence>
<dbReference type="InterPro" id="IPR001810">
    <property type="entry name" value="F-box_dom"/>
</dbReference>
<comment type="caution">
    <text evidence="4">The sequence shown here is derived from an EMBL/GenBank/DDBJ whole genome shotgun (WGS) entry which is preliminary data.</text>
</comment>
<accession>A0AAE0WT91</accession>
<gene>
    <name evidence="4" type="ORF">LTR78_002905</name>
</gene>
<dbReference type="PROSITE" id="PS50181">
    <property type="entry name" value="FBOX"/>
    <property type="match status" value="1"/>
</dbReference>
<proteinExistence type="predicted"/>
<feature type="region of interest" description="Disordered" evidence="2">
    <location>
        <begin position="22"/>
        <end position="78"/>
    </location>
</feature>
<evidence type="ECO:0000256" key="1">
    <source>
        <dbReference type="ARBA" id="ARBA00022786"/>
    </source>
</evidence>
<dbReference type="PANTHER" id="PTHR12874">
    <property type="entry name" value="F-BOX ONLY PROTEIN 48-RELATED"/>
    <property type="match status" value="1"/>
</dbReference>
<dbReference type="InterPro" id="IPR045464">
    <property type="entry name" value="Hrt3/FBXO9_C"/>
</dbReference>
<dbReference type="SUPFAM" id="SSF81383">
    <property type="entry name" value="F-box domain"/>
    <property type="match status" value="1"/>
</dbReference>
<reference evidence="4" key="1">
    <citation type="submission" date="2023-07" db="EMBL/GenBank/DDBJ databases">
        <title>Black Yeasts Isolated from many extreme environments.</title>
        <authorList>
            <person name="Coleine C."/>
            <person name="Stajich J.E."/>
            <person name="Selbmann L."/>
        </authorList>
    </citation>
    <scope>NUCLEOTIDE SEQUENCE</scope>
    <source>
        <strain evidence="4">CCFEE 5485</strain>
    </source>
</reference>
<organism evidence="4 5">
    <name type="scientific">Recurvomyces mirabilis</name>
    <dbReference type="NCBI Taxonomy" id="574656"/>
    <lineage>
        <taxon>Eukaryota</taxon>
        <taxon>Fungi</taxon>
        <taxon>Dikarya</taxon>
        <taxon>Ascomycota</taxon>
        <taxon>Pezizomycotina</taxon>
        <taxon>Dothideomycetes</taxon>
        <taxon>Dothideomycetidae</taxon>
        <taxon>Mycosphaerellales</taxon>
        <taxon>Teratosphaeriaceae</taxon>
        <taxon>Recurvomyces</taxon>
    </lineage>
</organism>
<feature type="domain" description="F-box" evidence="3">
    <location>
        <begin position="229"/>
        <end position="279"/>
    </location>
</feature>
<protein>
    <recommendedName>
        <fullName evidence="3">F-box domain-containing protein</fullName>
    </recommendedName>
</protein>
<evidence type="ECO:0000259" key="3">
    <source>
        <dbReference type="PROSITE" id="PS50181"/>
    </source>
</evidence>
<dbReference type="GO" id="GO:0031146">
    <property type="term" value="P:SCF-dependent proteasomal ubiquitin-dependent protein catabolic process"/>
    <property type="evidence" value="ECO:0007669"/>
    <property type="project" value="TreeGrafter"/>
</dbReference>
<dbReference type="AlphaFoldDB" id="A0AAE0WT91"/>
<dbReference type="Pfam" id="PF12937">
    <property type="entry name" value="F-box-like"/>
    <property type="match status" value="1"/>
</dbReference>
<name>A0AAE0WT91_9PEZI</name>
<dbReference type="InterPro" id="IPR036047">
    <property type="entry name" value="F-box-like_dom_sf"/>
</dbReference>
<evidence type="ECO:0000313" key="5">
    <source>
        <dbReference type="Proteomes" id="UP001274830"/>
    </source>
</evidence>
<keyword evidence="1" id="KW-0833">Ubl conjugation pathway</keyword>
<dbReference type="Gene3D" id="1.20.1280.50">
    <property type="match status" value="1"/>
</dbReference>
<keyword evidence="5" id="KW-1185">Reference proteome</keyword>
<dbReference type="Proteomes" id="UP001274830">
    <property type="component" value="Unassembled WGS sequence"/>
</dbReference>
<dbReference type="Pfam" id="PF19270">
    <property type="entry name" value="FBO_C"/>
    <property type="match status" value="1"/>
</dbReference>
<evidence type="ECO:0000313" key="4">
    <source>
        <dbReference type="EMBL" id="KAK3677367.1"/>
    </source>
</evidence>
<dbReference type="GO" id="GO:0019005">
    <property type="term" value="C:SCF ubiquitin ligase complex"/>
    <property type="evidence" value="ECO:0007669"/>
    <property type="project" value="TreeGrafter"/>
</dbReference>
<feature type="compositionally biased region" description="Polar residues" evidence="2">
    <location>
        <begin position="54"/>
        <end position="71"/>
    </location>
</feature>